<sequence length="315" mass="35630">MCPVFMVLPNNEAENFIQEVIHEWGENRAFYMDFHSSFSDFIEQNTFISSLLSGDQKIAPIPIVSPNKNEEYFEIIKDSFSMLDHGIAIRLTIQDFDDAVSVITDILDQTGNLSNQSIDLIIDLGQILLPTDVIKSFASVVNDLLSKVSVFKFRRTIVCGSSFPESLSVRQGKISSILRIEWAVWKEVIKKFPDTEFGDYGADDPKDPTIDHVVTMVPTIRYTHDESWYIVRGTYDRRAPYDYAQFHKLSKILIAQDAIYCGKDFSNGDLRIFECANKTCSVTKCNHGNLSTWVQIAVNHHLTYVALQASSSASS</sequence>
<protein>
    <submittedName>
        <fullName evidence="1">Beta protein</fullName>
    </submittedName>
</protein>
<gene>
    <name evidence="1" type="ORF">SAMN02746098_04138</name>
</gene>
<reference evidence="2" key="1">
    <citation type="submission" date="2016-11" db="EMBL/GenBank/DDBJ databases">
        <authorList>
            <person name="Varghese N."/>
            <person name="Submissions S."/>
        </authorList>
    </citation>
    <scope>NUCLEOTIDE SEQUENCE [LARGE SCALE GENOMIC DNA]</scope>
    <source>
        <strain evidence="2">DSM 15449</strain>
    </source>
</reference>
<organism evidence="1 2">
    <name type="scientific">Desulfosporosinus lacus DSM 15449</name>
    <dbReference type="NCBI Taxonomy" id="1121420"/>
    <lineage>
        <taxon>Bacteria</taxon>
        <taxon>Bacillati</taxon>
        <taxon>Bacillota</taxon>
        <taxon>Clostridia</taxon>
        <taxon>Eubacteriales</taxon>
        <taxon>Desulfitobacteriaceae</taxon>
        <taxon>Desulfosporosinus</taxon>
    </lineage>
</organism>
<dbReference type="Proteomes" id="UP000183954">
    <property type="component" value="Unassembled WGS sequence"/>
</dbReference>
<keyword evidence="2" id="KW-1185">Reference proteome</keyword>
<evidence type="ECO:0000313" key="2">
    <source>
        <dbReference type="Proteomes" id="UP000183954"/>
    </source>
</evidence>
<dbReference type="EMBL" id="FQXJ01000018">
    <property type="protein sequence ID" value="SHI46154.1"/>
    <property type="molecule type" value="Genomic_DNA"/>
</dbReference>
<dbReference type="Pfam" id="PF14350">
    <property type="entry name" value="Beta_protein"/>
    <property type="match status" value="1"/>
</dbReference>
<dbReference type="STRING" id="1121420.SAMN02746098_04138"/>
<proteinExistence type="predicted"/>
<dbReference type="AlphaFoldDB" id="A0A1M6BBL1"/>
<accession>A0A1M6BBL1</accession>
<dbReference type="InterPro" id="IPR025683">
    <property type="entry name" value="Protein_beta"/>
</dbReference>
<name>A0A1M6BBL1_9FIRM</name>
<evidence type="ECO:0000313" key="1">
    <source>
        <dbReference type="EMBL" id="SHI46154.1"/>
    </source>
</evidence>